<evidence type="ECO:0000313" key="2">
    <source>
        <dbReference type="EMBL" id="ODV80426.1"/>
    </source>
</evidence>
<evidence type="ECO:0000259" key="1">
    <source>
        <dbReference type="PROSITE" id="PS50181"/>
    </source>
</evidence>
<dbReference type="AlphaFoldDB" id="A0A1E4SLM1"/>
<accession>A0A1E4SLM1</accession>
<reference evidence="3" key="1">
    <citation type="submission" date="2016-05" db="EMBL/GenBank/DDBJ databases">
        <title>Comparative genomics of biotechnologically important yeasts.</title>
        <authorList>
            <consortium name="DOE Joint Genome Institute"/>
            <person name="Riley R."/>
            <person name="Haridas S."/>
            <person name="Wolfe K.H."/>
            <person name="Lopes M.R."/>
            <person name="Hittinger C.T."/>
            <person name="Goker M."/>
            <person name="Salamov A."/>
            <person name="Wisecaver J."/>
            <person name="Long T.M."/>
            <person name="Aerts A.L."/>
            <person name="Barry K."/>
            <person name="Choi C."/>
            <person name="Clum A."/>
            <person name="Coughlan A.Y."/>
            <person name="Deshpande S."/>
            <person name="Douglass A.P."/>
            <person name="Hanson S.J."/>
            <person name="Klenk H.-P."/>
            <person name="Labutti K."/>
            <person name="Lapidus A."/>
            <person name="Lindquist E."/>
            <person name="Lipzen A."/>
            <person name="Meier-Kolthoff J.P."/>
            <person name="Ohm R.A."/>
            <person name="Otillar R.P."/>
            <person name="Pangilinan J."/>
            <person name="Peng Y."/>
            <person name="Rokas A."/>
            <person name="Rosa C.A."/>
            <person name="Scheuner C."/>
            <person name="Sibirny A.A."/>
            <person name="Slot J.C."/>
            <person name="Stielow J.B."/>
            <person name="Sun H."/>
            <person name="Kurtzman C.P."/>
            <person name="Blackwell M."/>
            <person name="Grigoriev I.V."/>
            <person name="Jeffries T.W."/>
        </authorList>
    </citation>
    <scope>NUCLEOTIDE SEQUENCE [LARGE SCALE GENOMIC DNA]</scope>
    <source>
        <strain evidence="3">NRRL Y-17324</strain>
    </source>
</reference>
<feature type="non-terminal residue" evidence="2">
    <location>
        <position position="1"/>
    </location>
</feature>
<sequence>LPTSVLVEICANLDTPALLSLCLSCKLLYLPAAIELYRKIVVCDDAGHVQTVKACTSHAARNLGTLICSSKLQALVSVALANDKIASILRNICLLGNSAAVHQNLLGQLLLKLEIHTLVVPKLTIDLGFVPVSVRTLHIAVENVPSIHLYLPNLQQLRVSYSNQPQAGTHFTHLAVALGATGSLSNLKTLQFSETMEEDDNLGLLNSLNNLNIAQAKPEPPWLQFFLTLTGELQLELTSLSLDGYIGNNGCKLVQILATLLQPERLEKLELHLKELTHPNSPHDPNSEPTTFMSQFTRLTPNLRSLGSNPTYDCLFCQFEALIQSLTNLQGKLWDLHLSMESLSIEYISKIDFCIITQQPNIKNLRVVDKSRQVNDQNTLLKCMSGNKERFSYYEYGLFYGSWVRDTFFSDVFLYDLSSLSSSVNRVTNDYMVQFIESAYHNGLNEFMKYYLNIGYSPFIVSGFDLVKKLARLEYLETVGVGLVLGHGGRWRDVYYDCNGEH</sequence>
<dbReference type="PROSITE" id="PS50181">
    <property type="entry name" value="FBOX"/>
    <property type="match status" value="1"/>
</dbReference>
<feature type="domain" description="F-box" evidence="1">
    <location>
        <begin position="1"/>
        <end position="40"/>
    </location>
</feature>
<dbReference type="Proteomes" id="UP000094285">
    <property type="component" value="Unassembled WGS sequence"/>
</dbReference>
<dbReference type="EMBL" id="KV453911">
    <property type="protein sequence ID" value="ODV80426.1"/>
    <property type="molecule type" value="Genomic_DNA"/>
</dbReference>
<dbReference type="GeneID" id="30983018"/>
<protein>
    <recommendedName>
        <fullName evidence="1">F-box domain-containing protein</fullName>
    </recommendedName>
</protein>
<gene>
    <name evidence="2" type="ORF">CANTADRAFT_41783</name>
</gene>
<dbReference type="STRING" id="984487.A0A1E4SLM1"/>
<evidence type="ECO:0000313" key="3">
    <source>
        <dbReference type="Proteomes" id="UP000094285"/>
    </source>
</evidence>
<keyword evidence="3" id="KW-1185">Reference proteome</keyword>
<dbReference type="InterPro" id="IPR001810">
    <property type="entry name" value="F-box_dom"/>
</dbReference>
<name>A0A1E4SLM1_9ASCO</name>
<proteinExistence type="predicted"/>
<dbReference type="RefSeq" id="XP_020065548.1">
    <property type="nucleotide sequence ID" value="XM_020208882.1"/>
</dbReference>
<organism evidence="2 3">
    <name type="scientific">Suhomyces tanzawaensis NRRL Y-17324</name>
    <dbReference type="NCBI Taxonomy" id="984487"/>
    <lineage>
        <taxon>Eukaryota</taxon>
        <taxon>Fungi</taxon>
        <taxon>Dikarya</taxon>
        <taxon>Ascomycota</taxon>
        <taxon>Saccharomycotina</taxon>
        <taxon>Pichiomycetes</taxon>
        <taxon>Debaryomycetaceae</taxon>
        <taxon>Suhomyces</taxon>
    </lineage>
</organism>
<dbReference type="OrthoDB" id="4016411at2759"/>
<feature type="non-terminal residue" evidence="2">
    <location>
        <position position="502"/>
    </location>
</feature>